<dbReference type="RefSeq" id="WP_199703823.1">
    <property type="nucleotide sequence ID" value="NZ_JAEMNV010000003.1"/>
</dbReference>
<dbReference type="AlphaFoldDB" id="A0A934U2X2"/>
<dbReference type="PANTHER" id="PTHR30055:SF226">
    <property type="entry name" value="HTH-TYPE TRANSCRIPTIONAL REGULATOR PKSA"/>
    <property type="match status" value="1"/>
</dbReference>
<dbReference type="InterPro" id="IPR009057">
    <property type="entry name" value="Homeodomain-like_sf"/>
</dbReference>
<protein>
    <submittedName>
        <fullName evidence="4">TetR/AcrR family transcriptional regulator</fullName>
    </submittedName>
</protein>
<keyword evidence="5" id="KW-1185">Reference proteome</keyword>
<organism evidence="4 5">
    <name type="scientific">Antrihabitans stalagmiti</name>
    <dbReference type="NCBI Taxonomy" id="2799499"/>
    <lineage>
        <taxon>Bacteria</taxon>
        <taxon>Bacillati</taxon>
        <taxon>Actinomycetota</taxon>
        <taxon>Actinomycetes</taxon>
        <taxon>Mycobacteriales</taxon>
        <taxon>Nocardiaceae</taxon>
        <taxon>Antrihabitans</taxon>
    </lineage>
</organism>
<dbReference type="Gene3D" id="1.10.10.60">
    <property type="entry name" value="Homeodomain-like"/>
    <property type="match status" value="1"/>
</dbReference>
<name>A0A934U2X2_9NOCA</name>
<evidence type="ECO:0000256" key="1">
    <source>
        <dbReference type="ARBA" id="ARBA00023125"/>
    </source>
</evidence>
<dbReference type="Gene3D" id="1.10.357.10">
    <property type="entry name" value="Tetracycline Repressor, domain 2"/>
    <property type="match status" value="1"/>
</dbReference>
<dbReference type="PANTHER" id="PTHR30055">
    <property type="entry name" value="HTH-TYPE TRANSCRIPTIONAL REGULATOR RUTR"/>
    <property type="match status" value="1"/>
</dbReference>
<dbReference type="PRINTS" id="PR00455">
    <property type="entry name" value="HTHTETR"/>
</dbReference>
<dbReference type="InterPro" id="IPR036271">
    <property type="entry name" value="Tet_transcr_reg_TetR-rel_C_sf"/>
</dbReference>
<proteinExistence type="predicted"/>
<dbReference type="Pfam" id="PF00440">
    <property type="entry name" value="TetR_N"/>
    <property type="match status" value="1"/>
</dbReference>
<keyword evidence="1 2" id="KW-0238">DNA-binding</keyword>
<feature type="DNA-binding region" description="H-T-H motif" evidence="2">
    <location>
        <begin position="34"/>
        <end position="53"/>
    </location>
</feature>
<gene>
    <name evidence="4" type="ORF">JGU71_09435</name>
</gene>
<dbReference type="Proteomes" id="UP000655868">
    <property type="component" value="Unassembled WGS sequence"/>
</dbReference>
<evidence type="ECO:0000313" key="5">
    <source>
        <dbReference type="Proteomes" id="UP000655868"/>
    </source>
</evidence>
<reference evidence="4" key="1">
    <citation type="submission" date="2020-12" db="EMBL/GenBank/DDBJ databases">
        <title>Antrihabitans popcorni sp. nov. and Antrihabitans auranticaus sp. nov., isolated from a larva cave.</title>
        <authorList>
            <person name="Lee S.D."/>
            <person name="Kim I.S."/>
        </authorList>
    </citation>
    <scope>NUCLEOTIDE SEQUENCE</scope>
    <source>
        <strain evidence="4">YC3-6</strain>
    </source>
</reference>
<feature type="domain" description="HTH tetR-type" evidence="3">
    <location>
        <begin position="11"/>
        <end position="71"/>
    </location>
</feature>
<dbReference type="InterPro" id="IPR001647">
    <property type="entry name" value="HTH_TetR"/>
</dbReference>
<sequence length="206" mass="22331">MTAQEAVDRLEARRADLVHAASDLILSKGYRNTSVADIVSALGLSHGTFYNYFDSRRDVLDAVIDYGSQRLADRLVGSDDPGSATTLDDFLAQLDRINRRLHELVADEPRLVQFIVFEAASIDQELVQRMLTAYQGFVSSNRSYVENGIEKGFLRSDLDSEVASEALLTMLLSSTVGALGGQGVAADVTVSSAALVDFVRHGMGAQ</sequence>
<dbReference type="GO" id="GO:0003700">
    <property type="term" value="F:DNA-binding transcription factor activity"/>
    <property type="evidence" value="ECO:0007669"/>
    <property type="project" value="TreeGrafter"/>
</dbReference>
<dbReference type="EMBL" id="JAEMNV010000003">
    <property type="protein sequence ID" value="MBJ8339107.1"/>
    <property type="molecule type" value="Genomic_DNA"/>
</dbReference>
<evidence type="ECO:0000259" key="3">
    <source>
        <dbReference type="PROSITE" id="PS50977"/>
    </source>
</evidence>
<dbReference type="GO" id="GO:0000976">
    <property type="term" value="F:transcription cis-regulatory region binding"/>
    <property type="evidence" value="ECO:0007669"/>
    <property type="project" value="TreeGrafter"/>
</dbReference>
<evidence type="ECO:0000256" key="2">
    <source>
        <dbReference type="PROSITE-ProRule" id="PRU00335"/>
    </source>
</evidence>
<dbReference type="InterPro" id="IPR050109">
    <property type="entry name" value="HTH-type_TetR-like_transc_reg"/>
</dbReference>
<dbReference type="SUPFAM" id="SSF48498">
    <property type="entry name" value="Tetracyclin repressor-like, C-terminal domain"/>
    <property type="match status" value="1"/>
</dbReference>
<dbReference type="SUPFAM" id="SSF46689">
    <property type="entry name" value="Homeodomain-like"/>
    <property type="match status" value="1"/>
</dbReference>
<comment type="caution">
    <text evidence="4">The sequence shown here is derived from an EMBL/GenBank/DDBJ whole genome shotgun (WGS) entry which is preliminary data.</text>
</comment>
<dbReference type="PROSITE" id="PS50977">
    <property type="entry name" value="HTH_TETR_2"/>
    <property type="match status" value="1"/>
</dbReference>
<accession>A0A934U2X2</accession>
<evidence type="ECO:0000313" key="4">
    <source>
        <dbReference type="EMBL" id="MBJ8339107.1"/>
    </source>
</evidence>